<dbReference type="SUPFAM" id="SSF88723">
    <property type="entry name" value="PIN domain-like"/>
    <property type="match status" value="1"/>
</dbReference>
<keyword evidence="3" id="KW-1185">Reference proteome</keyword>
<dbReference type="Pfam" id="PF01850">
    <property type="entry name" value="PIN"/>
    <property type="match status" value="1"/>
</dbReference>
<dbReference type="EMBL" id="SZVO01000045">
    <property type="protein sequence ID" value="TKT84434.1"/>
    <property type="molecule type" value="Genomic_DNA"/>
</dbReference>
<proteinExistence type="predicted"/>
<evidence type="ECO:0000259" key="1">
    <source>
        <dbReference type="Pfam" id="PF01850"/>
    </source>
</evidence>
<protein>
    <submittedName>
        <fullName evidence="2">PIN domain-containing protein</fullName>
    </submittedName>
</protein>
<accession>A0A4U6CT82</accession>
<dbReference type="Proteomes" id="UP000304900">
    <property type="component" value="Unassembled WGS sequence"/>
</dbReference>
<gene>
    <name evidence="2" type="ORF">FDK13_35060</name>
</gene>
<evidence type="ECO:0000313" key="3">
    <source>
        <dbReference type="Proteomes" id="UP000304900"/>
    </source>
</evidence>
<organism evidence="2 3">
    <name type="scientific">Dyadobacter frigoris</name>
    <dbReference type="NCBI Taxonomy" id="2576211"/>
    <lineage>
        <taxon>Bacteria</taxon>
        <taxon>Pseudomonadati</taxon>
        <taxon>Bacteroidota</taxon>
        <taxon>Cytophagia</taxon>
        <taxon>Cytophagales</taxon>
        <taxon>Spirosomataceae</taxon>
        <taxon>Dyadobacter</taxon>
    </lineage>
</organism>
<name>A0A4U6CT82_9BACT</name>
<dbReference type="RefSeq" id="WP_137344660.1">
    <property type="nucleotide sequence ID" value="NZ_BSQH01000057.1"/>
</dbReference>
<dbReference type="Gene3D" id="3.40.50.1010">
    <property type="entry name" value="5'-nuclease"/>
    <property type="match status" value="1"/>
</dbReference>
<dbReference type="CDD" id="cd18692">
    <property type="entry name" value="PIN_VapC-like"/>
    <property type="match status" value="1"/>
</dbReference>
<comment type="caution">
    <text evidence="2">The sequence shown here is derived from an EMBL/GenBank/DDBJ whole genome shotgun (WGS) entry which is preliminary data.</text>
</comment>
<reference evidence="2 3" key="1">
    <citation type="submission" date="2019-05" db="EMBL/GenBank/DDBJ databases">
        <title>Dyadobacter AR-3-8 sp. nov., isolated from arctic soil.</title>
        <authorList>
            <person name="Chaudhary D.K."/>
        </authorList>
    </citation>
    <scope>NUCLEOTIDE SEQUENCE [LARGE SCALE GENOMIC DNA]</scope>
    <source>
        <strain evidence="2 3">AR-3-8</strain>
    </source>
</reference>
<sequence>MKDNFFIDSNIALYLLDLNDSRKKEIASSLLENIPFISPQVVFECLNVCLRKYKLERNVAVRFVSELTNASFIQPENESVITNALFIFNKYLLQPFDSKIISSALEAGCSTLYSEDMQHGLVIEKRLTIVNPFLQ</sequence>
<dbReference type="InterPro" id="IPR029060">
    <property type="entry name" value="PIN-like_dom_sf"/>
</dbReference>
<dbReference type="AlphaFoldDB" id="A0A4U6CT82"/>
<evidence type="ECO:0000313" key="2">
    <source>
        <dbReference type="EMBL" id="TKT84434.1"/>
    </source>
</evidence>
<feature type="domain" description="PIN" evidence="1">
    <location>
        <begin position="6"/>
        <end position="116"/>
    </location>
</feature>
<dbReference type="OrthoDB" id="13900at2"/>
<dbReference type="InterPro" id="IPR002716">
    <property type="entry name" value="PIN_dom"/>
</dbReference>